<dbReference type="Pfam" id="PF01564">
    <property type="entry name" value="Spermine_synth"/>
    <property type="match status" value="1"/>
</dbReference>
<sequence>MGYAEVARALSGRGEVVLRERDGDADGAPVLELRVNGVFVMDSQETRTERALATAALDRVPAPHDVLVGGLGLGYTAQAVLADDRVRRLVVVELEEALVGWMRDGTVPHGPALLADDRLQVLVADVRRAVEDARPTSYDLVLLDVDNGPDFLVHDANAELYRAAFLRAARAALRPGGALVVWSAAASPALQAALTDVFGAVEPVPLAVRLQAREETYWLYLARRAATGRTSRT</sequence>
<evidence type="ECO:0000313" key="2">
    <source>
        <dbReference type="EMBL" id="QWZ10367.1"/>
    </source>
</evidence>
<dbReference type="KEGG" id="nps:KRR39_00670"/>
<gene>
    <name evidence="2" type="ORF">KRR39_00670</name>
</gene>
<keyword evidence="3" id="KW-1185">Reference proteome</keyword>
<dbReference type="PANTHER" id="PTHR43317:SF3">
    <property type="entry name" value="BLR2883 PROTEIN"/>
    <property type="match status" value="1"/>
</dbReference>
<evidence type="ECO:0000313" key="3">
    <source>
        <dbReference type="Proteomes" id="UP000683575"/>
    </source>
</evidence>
<proteinExistence type="predicted"/>
<dbReference type="Proteomes" id="UP000683575">
    <property type="component" value="Chromosome"/>
</dbReference>
<accession>A0A975T2I1</accession>
<dbReference type="EMBL" id="CP077062">
    <property type="protein sequence ID" value="QWZ10367.1"/>
    <property type="molecule type" value="Genomic_DNA"/>
</dbReference>
<dbReference type="GO" id="GO:0006596">
    <property type="term" value="P:polyamine biosynthetic process"/>
    <property type="evidence" value="ECO:0007669"/>
    <property type="project" value="UniProtKB-KW"/>
</dbReference>
<evidence type="ECO:0008006" key="4">
    <source>
        <dbReference type="Google" id="ProtNLM"/>
    </source>
</evidence>
<name>A0A975T2I1_9ACTN</name>
<organism evidence="2 3">
    <name type="scientific">Nocardioides panacis</name>
    <dbReference type="NCBI Taxonomy" id="2849501"/>
    <lineage>
        <taxon>Bacteria</taxon>
        <taxon>Bacillati</taxon>
        <taxon>Actinomycetota</taxon>
        <taxon>Actinomycetes</taxon>
        <taxon>Propionibacteriales</taxon>
        <taxon>Nocardioidaceae</taxon>
        <taxon>Nocardioides</taxon>
    </lineage>
</organism>
<reference evidence="2" key="1">
    <citation type="submission" date="2021-06" db="EMBL/GenBank/DDBJ databases">
        <title>Complete genome sequence of Nocardioides sp. G188.</title>
        <authorList>
            <person name="Im W.-T."/>
        </authorList>
    </citation>
    <scope>NUCLEOTIDE SEQUENCE</scope>
    <source>
        <strain evidence="2">G188</strain>
    </source>
</reference>
<dbReference type="PANTHER" id="PTHR43317">
    <property type="entry name" value="THERMOSPERMINE SYNTHASE ACAULIS5"/>
    <property type="match status" value="1"/>
</dbReference>
<keyword evidence="1" id="KW-0620">Polyamine biosynthesis</keyword>
<protein>
    <recommendedName>
        <fullName evidence="4">Spermidine synthase</fullName>
    </recommendedName>
</protein>
<evidence type="ECO:0000256" key="1">
    <source>
        <dbReference type="ARBA" id="ARBA00023115"/>
    </source>
</evidence>
<dbReference type="AlphaFoldDB" id="A0A975T2I1"/>